<evidence type="ECO:0000256" key="3">
    <source>
        <dbReference type="ARBA" id="ARBA00001946"/>
    </source>
</evidence>
<dbReference type="GO" id="GO:0046872">
    <property type="term" value="F:metal ion binding"/>
    <property type="evidence" value="ECO:0007669"/>
    <property type="project" value="UniProtKB-KW"/>
</dbReference>
<keyword evidence="10" id="KW-0804">Transcription</keyword>
<feature type="domain" description="FCP1 homology" evidence="18">
    <location>
        <begin position="162"/>
        <end position="333"/>
    </location>
</feature>
<dbReference type="FunFam" id="3.40.50.10190:FF:000014">
    <property type="entry name" value="RNA polymerase II C-terminal domain phosphatase-like 3"/>
    <property type="match status" value="1"/>
</dbReference>
<dbReference type="InterPro" id="IPR001357">
    <property type="entry name" value="BRCT_dom"/>
</dbReference>
<feature type="compositionally biased region" description="Acidic residues" evidence="16">
    <location>
        <begin position="39"/>
        <end position="69"/>
    </location>
</feature>
<keyword evidence="9" id="KW-0805">Transcription regulation</keyword>
<sequence length="478" mass="54132">MSLTADSPVHSSSSDDFAAFLDAELDSASDVSPDQHEVDNEEAEGEEEVEDEEGQDEDGGDGDDLDDGTSDSSRIKKRKAEVLEDAVYPQSSASRGEPAETSGASLALDICSHPGVMGGMCIRCGQKVENESGVAFGYIHKNLRLADDEIARLRDKDLKNLLRHKKLYLVLDLDHTLLNSTRLADISAEELYLKDQREVLPDALRSNLFKLDWIHMMTKLRPFVHTFLKEASSLFEMYIYTMGERPYALEMADLLDPGGIYFHSRVIAQGDCTQRHQKGLDVVVGQESAVLILDDTEAVWGKHKENLILMERYHFFTSSCRQFGLKCKSLSETKSDENEAEGALASVLKVLQQIHSLFFDPERRDNIMERDVRQVLKQVRKEILKGCKIVFTRVFPTQFQAENHHLWKLAEQLGATCSTEVDQSVTHVVSMDAGTDKSRWAVKEKKFLVHPRWIEAANYLWRKPPEENFPVYFTTKII</sequence>
<dbReference type="Gene3D" id="3.40.50.10190">
    <property type="entry name" value="BRCT domain"/>
    <property type="match status" value="1"/>
</dbReference>
<evidence type="ECO:0000256" key="7">
    <source>
        <dbReference type="ARBA" id="ARBA00022801"/>
    </source>
</evidence>
<organism evidence="19 20">
    <name type="scientific">Nicotiana attenuata</name>
    <name type="common">Coyote tobacco</name>
    <dbReference type="NCBI Taxonomy" id="49451"/>
    <lineage>
        <taxon>Eukaryota</taxon>
        <taxon>Viridiplantae</taxon>
        <taxon>Streptophyta</taxon>
        <taxon>Embryophyta</taxon>
        <taxon>Tracheophyta</taxon>
        <taxon>Spermatophyta</taxon>
        <taxon>Magnoliopsida</taxon>
        <taxon>eudicotyledons</taxon>
        <taxon>Gunneridae</taxon>
        <taxon>Pentapetalae</taxon>
        <taxon>asterids</taxon>
        <taxon>lamiids</taxon>
        <taxon>Solanales</taxon>
        <taxon>Solanaceae</taxon>
        <taxon>Nicotianoideae</taxon>
        <taxon>Nicotianeae</taxon>
        <taxon>Nicotiana</taxon>
    </lineage>
</organism>
<gene>
    <name evidence="19" type="primary">CPL4</name>
    <name evidence="19" type="ORF">A4A49_24011</name>
</gene>
<evidence type="ECO:0000256" key="10">
    <source>
        <dbReference type="ARBA" id="ARBA00023163"/>
    </source>
</evidence>
<keyword evidence="20" id="KW-1185">Reference proteome</keyword>
<evidence type="ECO:0000256" key="1">
    <source>
        <dbReference type="ARBA" id="ARBA00001936"/>
    </source>
</evidence>
<keyword evidence="6" id="KW-0479">Metal-binding</keyword>
<comment type="catalytic activity">
    <reaction evidence="13 15">
        <text>O-phospho-L-threonyl-[protein] + H2O = L-threonyl-[protein] + phosphate</text>
        <dbReference type="Rhea" id="RHEA:47004"/>
        <dbReference type="Rhea" id="RHEA-COMP:11060"/>
        <dbReference type="Rhea" id="RHEA-COMP:11605"/>
        <dbReference type="ChEBI" id="CHEBI:15377"/>
        <dbReference type="ChEBI" id="CHEBI:30013"/>
        <dbReference type="ChEBI" id="CHEBI:43474"/>
        <dbReference type="ChEBI" id="CHEBI:61977"/>
        <dbReference type="EC" id="3.1.3.16"/>
    </reaction>
</comment>
<evidence type="ECO:0000259" key="18">
    <source>
        <dbReference type="PROSITE" id="PS50969"/>
    </source>
</evidence>
<dbReference type="CDD" id="cd17729">
    <property type="entry name" value="BRCT_CTDP1"/>
    <property type="match status" value="1"/>
</dbReference>
<dbReference type="CDD" id="cd07521">
    <property type="entry name" value="HAD_FCP1-like"/>
    <property type="match status" value="1"/>
</dbReference>
<keyword evidence="5" id="KW-0678">Repressor</keyword>
<dbReference type="NCBIfam" id="TIGR02250">
    <property type="entry name" value="FCP1_euk"/>
    <property type="match status" value="1"/>
</dbReference>
<dbReference type="InterPro" id="IPR023214">
    <property type="entry name" value="HAD_sf"/>
</dbReference>
<dbReference type="GO" id="GO:0003723">
    <property type="term" value="F:RNA binding"/>
    <property type="evidence" value="ECO:0007669"/>
    <property type="project" value="UniProtKB-KW"/>
</dbReference>
<dbReference type="InterPro" id="IPR036412">
    <property type="entry name" value="HAD-like_sf"/>
</dbReference>
<dbReference type="Gramene" id="OIT26683">
    <property type="protein sequence ID" value="OIT26683"/>
    <property type="gene ID" value="A4A49_24011"/>
</dbReference>
<name>A0A1J6KV98_NICAT</name>
<dbReference type="FunFam" id="3.40.50.1000:FF:000125">
    <property type="entry name" value="RNA polymerase II C-terminal domain phosphatase-like 4"/>
    <property type="match status" value="1"/>
</dbReference>
<comment type="catalytic activity">
    <reaction evidence="12 15">
        <text>O-phospho-L-seryl-[protein] + H2O = L-seryl-[protein] + phosphate</text>
        <dbReference type="Rhea" id="RHEA:20629"/>
        <dbReference type="Rhea" id="RHEA-COMP:9863"/>
        <dbReference type="Rhea" id="RHEA-COMP:11604"/>
        <dbReference type="ChEBI" id="CHEBI:15377"/>
        <dbReference type="ChEBI" id="CHEBI:29999"/>
        <dbReference type="ChEBI" id="CHEBI:43474"/>
        <dbReference type="ChEBI" id="CHEBI:83421"/>
        <dbReference type="EC" id="3.1.3.16"/>
    </reaction>
</comment>
<dbReference type="SMR" id="A0A1J6KV98"/>
<dbReference type="EC" id="3.1.3.16" evidence="15"/>
<dbReference type="PROSITE" id="PS50172">
    <property type="entry name" value="BRCT"/>
    <property type="match status" value="1"/>
</dbReference>
<dbReference type="GO" id="GO:0005634">
    <property type="term" value="C:nucleus"/>
    <property type="evidence" value="ECO:0007669"/>
    <property type="project" value="UniProtKB-SubCell"/>
</dbReference>
<dbReference type="SUPFAM" id="SSF56784">
    <property type="entry name" value="HAD-like"/>
    <property type="match status" value="1"/>
</dbReference>
<keyword evidence="8" id="KW-0694">RNA-binding</keyword>
<protein>
    <recommendedName>
        <fullName evidence="15">RNA polymerase II C-terminal domain phosphatase-like</fullName>
        <ecNumber evidence="15">3.1.3.16</ecNumber>
    </recommendedName>
</protein>
<evidence type="ECO:0000256" key="15">
    <source>
        <dbReference type="RuleBase" id="RU366066"/>
    </source>
</evidence>
<dbReference type="Gene3D" id="3.40.50.1000">
    <property type="entry name" value="HAD superfamily/HAD-like"/>
    <property type="match status" value="1"/>
</dbReference>
<evidence type="ECO:0000256" key="9">
    <source>
        <dbReference type="ARBA" id="ARBA00023015"/>
    </source>
</evidence>
<accession>A0A1J6KV98</accession>
<dbReference type="AlphaFoldDB" id="A0A1J6KV98"/>
<dbReference type="EMBL" id="MJEQ01002709">
    <property type="protein sequence ID" value="OIT26683.1"/>
    <property type="molecule type" value="Genomic_DNA"/>
</dbReference>
<evidence type="ECO:0000256" key="5">
    <source>
        <dbReference type="ARBA" id="ARBA00022491"/>
    </source>
</evidence>
<evidence type="ECO:0000256" key="2">
    <source>
        <dbReference type="ARBA" id="ARBA00001941"/>
    </source>
</evidence>
<comment type="caution">
    <text evidence="19">The sequence shown here is derived from an EMBL/GenBank/DDBJ whole genome shotgun (WGS) entry which is preliminary data.</text>
</comment>
<evidence type="ECO:0000256" key="11">
    <source>
        <dbReference type="ARBA" id="ARBA00023242"/>
    </source>
</evidence>
<evidence type="ECO:0000256" key="16">
    <source>
        <dbReference type="SAM" id="MobiDB-lite"/>
    </source>
</evidence>
<dbReference type="PROSITE" id="PS50969">
    <property type="entry name" value="FCP1"/>
    <property type="match status" value="1"/>
</dbReference>
<dbReference type="SMART" id="SM00292">
    <property type="entry name" value="BRCT"/>
    <property type="match status" value="1"/>
</dbReference>
<evidence type="ECO:0000256" key="6">
    <source>
        <dbReference type="ARBA" id="ARBA00022723"/>
    </source>
</evidence>
<dbReference type="Proteomes" id="UP000187609">
    <property type="component" value="Unassembled WGS sequence"/>
</dbReference>
<dbReference type="InterPro" id="IPR004274">
    <property type="entry name" value="FCP1_dom"/>
</dbReference>
<feature type="domain" description="BRCT" evidence="17">
    <location>
        <begin position="379"/>
        <end position="471"/>
    </location>
</feature>
<dbReference type="GO" id="GO:0009651">
    <property type="term" value="P:response to salt stress"/>
    <property type="evidence" value="ECO:0007669"/>
    <property type="project" value="UniProtKB-ARBA"/>
</dbReference>
<comment type="function">
    <text evidence="15">This promotes the activity of RNA polymerase II.</text>
</comment>
<comment type="cofactor">
    <cofactor evidence="1">
        <name>Mn(2+)</name>
        <dbReference type="ChEBI" id="CHEBI:29035"/>
    </cofactor>
</comment>
<dbReference type="SUPFAM" id="SSF52113">
    <property type="entry name" value="BRCT domain"/>
    <property type="match status" value="1"/>
</dbReference>
<comment type="subcellular location">
    <subcellularLocation>
        <location evidence="4 15">Nucleus</location>
    </subcellularLocation>
</comment>
<dbReference type="Pfam" id="PF00533">
    <property type="entry name" value="BRCT"/>
    <property type="match status" value="1"/>
</dbReference>
<comment type="subunit">
    <text evidence="14">Interacts with RAP74.</text>
</comment>
<reference evidence="19" key="1">
    <citation type="submission" date="2016-11" db="EMBL/GenBank/DDBJ databases">
        <title>The genome of Nicotiana attenuata.</title>
        <authorList>
            <person name="Xu S."/>
            <person name="Brockmoeller T."/>
            <person name="Gaquerel E."/>
            <person name="Navarro A."/>
            <person name="Kuhl H."/>
            <person name="Gase K."/>
            <person name="Ling Z."/>
            <person name="Zhou W."/>
            <person name="Kreitzer C."/>
            <person name="Stanke M."/>
            <person name="Tang H."/>
            <person name="Lyons E."/>
            <person name="Pandey P."/>
            <person name="Pandey S.P."/>
            <person name="Timmermann B."/>
            <person name="Baldwin I.T."/>
        </authorList>
    </citation>
    <scope>NUCLEOTIDE SEQUENCE [LARGE SCALE GENOMIC DNA]</scope>
    <source>
        <strain evidence="19">UT</strain>
    </source>
</reference>
<comment type="cofactor">
    <cofactor evidence="3">
        <name>Mg(2+)</name>
        <dbReference type="ChEBI" id="CHEBI:18420"/>
    </cofactor>
</comment>
<evidence type="ECO:0000256" key="12">
    <source>
        <dbReference type="ARBA" id="ARBA00047761"/>
    </source>
</evidence>
<dbReference type="InterPro" id="IPR036420">
    <property type="entry name" value="BRCT_dom_sf"/>
</dbReference>
<feature type="compositionally biased region" description="Low complexity" evidence="16">
    <location>
        <begin position="11"/>
        <end position="30"/>
    </location>
</feature>
<evidence type="ECO:0000256" key="13">
    <source>
        <dbReference type="ARBA" id="ARBA00048336"/>
    </source>
</evidence>
<keyword evidence="11 15" id="KW-0539">Nucleus</keyword>
<evidence type="ECO:0000256" key="8">
    <source>
        <dbReference type="ARBA" id="ARBA00022884"/>
    </source>
</evidence>
<dbReference type="InterPro" id="IPR039189">
    <property type="entry name" value="Fcp1"/>
</dbReference>
<dbReference type="InterPro" id="IPR011947">
    <property type="entry name" value="FCP1_euk"/>
</dbReference>
<keyword evidence="7 15" id="KW-0378">Hydrolase</keyword>
<evidence type="ECO:0000313" key="20">
    <source>
        <dbReference type="Proteomes" id="UP000187609"/>
    </source>
</evidence>
<evidence type="ECO:0000259" key="17">
    <source>
        <dbReference type="PROSITE" id="PS50172"/>
    </source>
</evidence>
<dbReference type="PANTHER" id="PTHR23081:SF36">
    <property type="entry name" value="RNA POLYMERASE II SUBUNIT A C-TERMINAL DOMAIN PHOSPHATASE"/>
    <property type="match status" value="1"/>
</dbReference>
<proteinExistence type="predicted"/>
<feature type="region of interest" description="Disordered" evidence="16">
    <location>
        <begin position="1"/>
        <end position="78"/>
    </location>
</feature>
<dbReference type="OMA" id="NAHDATI"/>
<evidence type="ECO:0000256" key="4">
    <source>
        <dbReference type="ARBA" id="ARBA00004123"/>
    </source>
</evidence>
<dbReference type="PANTHER" id="PTHR23081">
    <property type="entry name" value="RNA POLYMERASE II CTD PHOSPHATASE"/>
    <property type="match status" value="1"/>
</dbReference>
<comment type="cofactor">
    <cofactor evidence="2">
        <name>Co(2+)</name>
        <dbReference type="ChEBI" id="CHEBI:48828"/>
    </cofactor>
</comment>
<dbReference type="STRING" id="49451.A0A1J6KV98"/>
<evidence type="ECO:0000256" key="14">
    <source>
        <dbReference type="ARBA" id="ARBA00063107"/>
    </source>
</evidence>
<dbReference type="SMART" id="SM00577">
    <property type="entry name" value="CPDc"/>
    <property type="match status" value="1"/>
</dbReference>
<evidence type="ECO:0000313" key="19">
    <source>
        <dbReference type="EMBL" id="OIT26683.1"/>
    </source>
</evidence>
<dbReference type="Pfam" id="PF03031">
    <property type="entry name" value="NIF"/>
    <property type="match status" value="1"/>
</dbReference>
<dbReference type="GO" id="GO:0008420">
    <property type="term" value="F:RNA polymerase II CTD heptapeptide repeat phosphatase activity"/>
    <property type="evidence" value="ECO:0007669"/>
    <property type="project" value="UniProtKB-UniRule"/>
</dbReference>